<dbReference type="InterPro" id="IPR054550">
    <property type="entry name" value="Mala_s_1-like"/>
</dbReference>
<proteinExistence type="evidence at transcript level"/>
<name>A0A2P1FUL9_9HYPO</name>
<protein>
    <recommendedName>
        <fullName evidence="2">TRI14</fullName>
    </recommendedName>
</protein>
<accession>A0A2P1FUL9</accession>
<dbReference type="CDD" id="cd12811">
    <property type="entry name" value="MALA"/>
    <property type="match status" value="1"/>
</dbReference>
<dbReference type="SUPFAM" id="SSF63829">
    <property type="entry name" value="Calcium-dependent phosphotriesterase"/>
    <property type="match status" value="1"/>
</dbReference>
<reference evidence="1" key="1">
    <citation type="submission" date="2017-03" db="EMBL/GenBank/DDBJ databases">
        <title>TRI3 Encodes an Acetyltransferase that Converts Trichodermol to Trichodermin in Trichoderma taxi.</title>
        <authorList>
            <person name="Chen H."/>
            <person name="Xia C."/>
            <person name="Zhao N."/>
            <person name="Feng X."/>
            <person name="Liu J."/>
            <person name="Zhang C."/>
        </authorList>
    </citation>
    <scope>NUCLEOTIDE SEQUENCE</scope>
    <source>
        <strain evidence="1">ZJUF0986</strain>
    </source>
</reference>
<evidence type="ECO:0008006" key="2">
    <source>
        <dbReference type="Google" id="ProtNLM"/>
    </source>
</evidence>
<sequence>MIQPQILLSSLLPLSDYISSWSWGGLLGKQPCPPLPAGDLIMRKYQMYPENFMWDKKRCVAYVSNLYNATLSIYDPYKSEVIDTISFPGLSHPGDSATPNPLHTSGLILRPDAATADLLEIVIDNGDCFFSNGNNVSGPDYLLTMDLRTKKILSQIRLNDISNGTYAGYADAELASDGNSYIVGTYVSNILRITPQSEVSTFFVQEPLGPPREYGYTGLAHVGNLLLSNDNIAKQLVRFDIRDERGTPVFIPQTPYHEFTTSNVMNLPEKYNNTILLAAENVTPDYPSGGVAVWRSQDQLYNEVEYLGFIPSRLTNALATAARQMSDRIYVVSVYTDGANITVAGYSSEFVLQDITDEVDGLVGRTI</sequence>
<dbReference type="AlphaFoldDB" id="A0A2P1FUL9"/>
<dbReference type="EMBL" id="KY860622">
    <property type="protein sequence ID" value="AVM39109.1"/>
    <property type="molecule type" value="mRNA"/>
</dbReference>
<organism evidence="1">
    <name type="scientific">Trichoderma taxi</name>
    <dbReference type="NCBI Taxonomy" id="381446"/>
    <lineage>
        <taxon>Eukaryota</taxon>
        <taxon>Fungi</taxon>
        <taxon>Dikarya</taxon>
        <taxon>Ascomycota</taxon>
        <taxon>Pezizomycotina</taxon>
        <taxon>Sordariomycetes</taxon>
        <taxon>Hypocreomycetidae</taxon>
        <taxon>Hypocreales</taxon>
        <taxon>Hypocreaceae</taxon>
        <taxon>Trichoderma</taxon>
    </lineage>
</organism>
<evidence type="ECO:0000313" key="1">
    <source>
        <dbReference type="EMBL" id="AVM39109.1"/>
    </source>
</evidence>